<dbReference type="EMBL" id="LXQA010346927">
    <property type="protein sequence ID" value="MCI45659.1"/>
    <property type="molecule type" value="Genomic_DNA"/>
</dbReference>
<evidence type="ECO:0000313" key="1">
    <source>
        <dbReference type="EMBL" id="MCI45659.1"/>
    </source>
</evidence>
<organism evidence="1 2">
    <name type="scientific">Trifolium medium</name>
    <dbReference type="NCBI Taxonomy" id="97028"/>
    <lineage>
        <taxon>Eukaryota</taxon>
        <taxon>Viridiplantae</taxon>
        <taxon>Streptophyta</taxon>
        <taxon>Embryophyta</taxon>
        <taxon>Tracheophyta</taxon>
        <taxon>Spermatophyta</taxon>
        <taxon>Magnoliopsida</taxon>
        <taxon>eudicotyledons</taxon>
        <taxon>Gunneridae</taxon>
        <taxon>Pentapetalae</taxon>
        <taxon>rosids</taxon>
        <taxon>fabids</taxon>
        <taxon>Fabales</taxon>
        <taxon>Fabaceae</taxon>
        <taxon>Papilionoideae</taxon>
        <taxon>50 kb inversion clade</taxon>
        <taxon>NPAAA clade</taxon>
        <taxon>Hologalegina</taxon>
        <taxon>IRL clade</taxon>
        <taxon>Trifolieae</taxon>
        <taxon>Trifolium</taxon>
    </lineage>
</organism>
<dbReference type="InterPro" id="IPR052929">
    <property type="entry name" value="RNase_H-like_EbsB-rel"/>
</dbReference>
<accession>A0A392SAF8</accession>
<sequence length="70" mass="7609">NSANMAAAERGNSVESSSNMAGLMVSKWEKPARGRYKCNIDASFSPQLNRVGIGMCIRDDEGRFVLAKTI</sequence>
<protein>
    <submittedName>
        <fullName evidence="1">Cytochrome P450</fullName>
    </submittedName>
</protein>
<comment type="caution">
    <text evidence="1">The sequence shown here is derived from an EMBL/GenBank/DDBJ whole genome shotgun (WGS) entry which is preliminary data.</text>
</comment>
<evidence type="ECO:0000313" key="2">
    <source>
        <dbReference type="Proteomes" id="UP000265520"/>
    </source>
</evidence>
<feature type="non-terminal residue" evidence="1">
    <location>
        <position position="1"/>
    </location>
</feature>
<reference evidence="1 2" key="1">
    <citation type="journal article" date="2018" name="Front. Plant Sci.">
        <title>Red Clover (Trifolium pratense) and Zigzag Clover (T. medium) - A Picture of Genomic Similarities and Differences.</title>
        <authorList>
            <person name="Dluhosova J."/>
            <person name="Istvanek J."/>
            <person name="Nedelnik J."/>
            <person name="Repkova J."/>
        </authorList>
    </citation>
    <scope>NUCLEOTIDE SEQUENCE [LARGE SCALE GENOMIC DNA]</scope>
    <source>
        <strain evidence="2">cv. 10/8</strain>
        <tissue evidence="1">Leaf</tissue>
    </source>
</reference>
<proteinExistence type="predicted"/>
<dbReference type="Proteomes" id="UP000265520">
    <property type="component" value="Unassembled WGS sequence"/>
</dbReference>
<keyword evidence="2" id="KW-1185">Reference proteome</keyword>
<dbReference type="PANTHER" id="PTHR47074:SF48">
    <property type="entry name" value="POLYNUCLEOTIDYL TRANSFERASE, RIBONUCLEASE H-LIKE SUPERFAMILY PROTEIN"/>
    <property type="match status" value="1"/>
</dbReference>
<dbReference type="AlphaFoldDB" id="A0A392SAF8"/>
<name>A0A392SAF8_9FABA</name>
<dbReference type="PANTHER" id="PTHR47074">
    <property type="entry name" value="BNAC02G40300D PROTEIN"/>
    <property type="match status" value="1"/>
</dbReference>